<comment type="caution">
    <text evidence="1">The sequence shown here is derived from an EMBL/GenBank/DDBJ whole genome shotgun (WGS) entry which is preliminary data.</text>
</comment>
<gene>
    <name evidence="1" type="ORF">IHE45_18G050300</name>
</gene>
<keyword evidence="2" id="KW-1185">Reference proteome</keyword>
<sequence>MPMATTVETGPSIVDRTAALKEFDETKAGVKGLVDSGITSIPSIFHHPNLHITSTTSHLSIPTIDFSLPRPIAVDLIRSVSINWGFFQVINHGIPLSTIQTTISTFRSFNELPADVRCKHYKRGMEGGFSYSSNVDLYKSVAASWRDTIQIMTGPARPDLNLIPEVCRMELVAWDERAKEVARELMGMMCEGLGVGVGRMEEMTCLEGRLMACHYYPPCPEPDRTMGTAVHTDPCALTLLVEDQVGGLQVKQEGEDGEEFWVDVKPVPGALVINVGDLLQIMSNDTYKSVEHRVVANSQQDARVSIAIFYNPGKKGESDLYGPLTELISLEKPAVYRNFTMTEFMGRFFGKELKSKALVECFKVIDIAE</sequence>
<reference evidence="2" key="1">
    <citation type="journal article" date="2022" name="Nat. Commun.">
        <title>Chromosome evolution and the genetic basis of agronomically important traits in greater yam.</title>
        <authorList>
            <person name="Bredeson J.V."/>
            <person name="Lyons J.B."/>
            <person name="Oniyinde I.O."/>
            <person name="Okereke N.R."/>
            <person name="Kolade O."/>
            <person name="Nnabue I."/>
            <person name="Nwadili C.O."/>
            <person name="Hribova E."/>
            <person name="Parker M."/>
            <person name="Nwogha J."/>
            <person name="Shu S."/>
            <person name="Carlson J."/>
            <person name="Kariba R."/>
            <person name="Muthemba S."/>
            <person name="Knop K."/>
            <person name="Barton G.J."/>
            <person name="Sherwood A.V."/>
            <person name="Lopez-Montes A."/>
            <person name="Asiedu R."/>
            <person name="Jamnadass R."/>
            <person name="Muchugi A."/>
            <person name="Goodstein D."/>
            <person name="Egesi C.N."/>
            <person name="Featherston J."/>
            <person name="Asfaw A."/>
            <person name="Simpson G.G."/>
            <person name="Dolezel J."/>
            <person name="Hendre P.S."/>
            <person name="Van Deynze A."/>
            <person name="Kumar P.L."/>
            <person name="Obidiegwu J.E."/>
            <person name="Bhattacharjee R."/>
            <person name="Rokhsar D.S."/>
        </authorList>
    </citation>
    <scope>NUCLEOTIDE SEQUENCE [LARGE SCALE GENOMIC DNA]</scope>
    <source>
        <strain evidence="2">cv. TDa95/00328</strain>
    </source>
</reference>
<dbReference type="EMBL" id="CM037028">
    <property type="protein sequence ID" value="KAH7656001.1"/>
    <property type="molecule type" value="Genomic_DNA"/>
</dbReference>
<protein>
    <submittedName>
        <fullName evidence="1">Iron/ascorbate family oxidoreductases protein</fullName>
    </submittedName>
</protein>
<organism evidence="1 2">
    <name type="scientific">Dioscorea alata</name>
    <name type="common">Purple yam</name>
    <dbReference type="NCBI Taxonomy" id="55571"/>
    <lineage>
        <taxon>Eukaryota</taxon>
        <taxon>Viridiplantae</taxon>
        <taxon>Streptophyta</taxon>
        <taxon>Embryophyta</taxon>
        <taxon>Tracheophyta</taxon>
        <taxon>Spermatophyta</taxon>
        <taxon>Magnoliopsida</taxon>
        <taxon>Liliopsida</taxon>
        <taxon>Dioscoreales</taxon>
        <taxon>Dioscoreaceae</taxon>
        <taxon>Dioscorea</taxon>
    </lineage>
</organism>
<proteinExistence type="predicted"/>
<name>A0ACB7U6R2_DIOAL</name>
<dbReference type="Proteomes" id="UP000827976">
    <property type="component" value="Chromosome 18"/>
</dbReference>
<evidence type="ECO:0000313" key="1">
    <source>
        <dbReference type="EMBL" id="KAH7656001.1"/>
    </source>
</evidence>
<accession>A0ACB7U6R2</accession>
<evidence type="ECO:0000313" key="2">
    <source>
        <dbReference type="Proteomes" id="UP000827976"/>
    </source>
</evidence>